<evidence type="ECO:0000313" key="7">
    <source>
        <dbReference type="Ensembl" id="ENSSSCP00065011755.1"/>
    </source>
</evidence>
<dbReference type="InterPro" id="IPR002345">
    <property type="entry name" value="Lipocalin"/>
</dbReference>
<dbReference type="PANTHER" id="PTHR11430">
    <property type="entry name" value="LIPOCALIN"/>
    <property type="match status" value="1"/>
</dbReference>
<sequence length="169" mass="19199">MKVVLLSLVLGLVYSQEPQPEQYPSQISGEWRTLCGASSNQEKISEKGPFKIYFHSIYFDSKKDNIIFKFFVKVNGKCVELTTKGTKTDNKAYDDVDCEYGGKYKFKGIHVSENALIGYNENVDDEGKIPKMTALFGKGNKIQDEDLEKFKELMREKGIPEENDCPSSE</sequence>
<dbReference type="Pfam" id="PF00061">
    <property type="entry name" value="Lipocalin"/>
    <property type="match status" value="1"/>
</dbReference>
<keyword evidence="5" id="KW-0732">Signal</keyword>
<organism evidence="7 8">
    <name type="scientific">Sus scrofa</name>
    <name type="common">Pig</name>
    <dbReference type="NCBI Taxonomy" id="9823"/>
    <lineage>
        <taxon>Eukaryota</taxon>
        <taxon>Metazoa</taxon>
        <taxon>Chordata</taxon>
        <taxon>Craniata</taxon>
        <taxon>Vertebrata</taxon>
        <taxon>Euteleostomi</taxon>
        <taxon>Mammalia</taxon>
        <taxon>Eutheria</taxon>
        <taxon>Laurasiatheria</taxon>
        <taxon>Artiodactyla</taxon>
        <taxon>Suina</taxon>
        <taxon>Suidae</taxon>
        <taxon>Sus</taxon>
    </lineage>
</organism>
<dbReference type="SUPFAM" id="SSF50814">
    <property type="entry name" value="Lipocalins"/>
    <property type="match status" value="1"/>
</dbReference>
<dbReference type="InterPro" id="IPR000566">
    <property type="entry name" value="Lipocln_cytosolic_FA-bd_dom"/>
</dbReference>
<dbReference type="InterPro" id="IPR012674">
    <property type="entry name" value="Calycin"/>
</dbReference>
<evidence type="ECO:0000256" key="2">
    <source>
        <dbReference type="ARBA" id="ARBA00006889"/>
    </source>
</evidence>
<evidence type="ECO:0000313" key="8">
    <source>
        <dbReference type="Proteomes" id="UP000694725"/>
    </source>
</evidence>
<dbReference type="GO" id="GO:0005576">
    <property type="term" value="C:extracellular region"/>
    <property type="evidence" value="ECO:0007669"/>
    <property type="project" value="UniProtKB-SubCell"/>
</dbReference>
<feature type="domain" description="Lipocalin/cytosolic fatty-acid binding" evidence="6">
    <location>
        <begin position="28"/>
        <end position="163"/>
    </location>
</feature>
<dbReference type="Proteomes" id="UP000694725">
    <property type="component" value="Unplaced"/>
</dbReference>
<dbReference type="Ensembl" id="ENSSSCT00065028745.1">
    <property type="protein sequence ID" value="ENSSSCP00065011755.1"/>
    <property type="gene ID" value="ENSSSCG00065021601.1"/>
</dbReference>
<feature type="signal peptide" evidence="5">
    <location>
        <begin position="1"/>
        <end position="15"/>
    </location>
</feature>
<evidence type="ECO:0000256" key="4">
    <source>
        <dbReference type="ARBA" id="ARBA00022525"/>
    </source>
</evidence>
<accession>A0A8D1XWP6</accession>
<comment type="similarity">
    <text evidence="2">Belongs to the calycin superfamily. Lipocalin family.</text>
</comment>
<keyword evidence="3" id="KW-0813">Transport</keyword>
<evidence type="ECO:0000256" key="5">
    <source>
        <dbReference type="SAM" id="SignalP"/>
    </source>
</evidence>
<feature type="chain" id="PRO_5034383261" description="Lipocalin/cytosolic fatty-acid binding domain-containing protein" evidence="5">
    <location>
        <begin position="16"/>
        <end position="169"/>
    </location>
</feature>
<dbReference type="Gene3D" id="2.40.128.20">
    <property type="match status" value="1"/>
</dbReference>
<dbReference type="GO" id="GO:0036094">
    <property type="term" value="F:small molecule binding"/>
    <property type="evidence" value="ECO:0007669"/>
    <property type="project" value="InterPro"/>
</dbReference>
<proteinExistence type="inferred from homology"/>
<reference evidence="7" key="1">
    <citation type="submission" date="2025-08" db="UniProtKB">
        <authorList>
            <consortium name="Ensembl"/>
        </authorList>
    </citation>
    <scope>IDENTIFICATION</scope>
</reference>
<dbReference type="AlphaFoldDB" id="A0A8D1XWP6"/>
<evidence type="ECO:0000259" key="6">
    <source>
        <dbReference type="Pfam" id="PF00061"/>
    </source>
</evidence>
<protein>
    <recommendedName>
        <fullName evidence="6">Lipocalin/cytosolic fatty-acid binding domain-containing protein</fullName>
    </recommendedName>
</protein>
<dbReference type="PANTHER" id="PTHR11430:SF65">
    <property type="entry name" value="ODORANT-BINDING PROTEIN 1A-RELATED"/>
    <property type="match status" value="1"/>
</dbReference>
<dbReference type="PRINTS" id="PR01173">
    <property type="entry name" value="ODORANTBNDNG"/>
</dbReference>
<dbReference type="InterPro" id="IPR002448">
    <property type="entry name" value="OBP-like"/>
</dbReference>
<evidence type="ECO:0000256" key="1">
    <source>
        <dbReference type="ARBA" id="ARBA00004613"/>
    </source>
</evidence>
<comment type="subcellular location">
    <subcellularLocation>
        <location evidence="1">Secreted</location>
    </subcellularLocation>
</comment>
<evidence type="ECO:0000256" key="3">
    <source>
        <dbReference type="ARBA" id="ARBA00022448"/>
    </source>
</evidence>
<name>A0A8D1XWP6_PIG</name>
<keyword evidence="4" id="KW-0964">Secreted</keyword>